<evidence type="ECO:0000256" key="1">
    <source>
        <dbReference type="SAM" id="Phobius"/>
    </source>
</evidence>
<dbReference type="Proteomes" id="UP000245086">
    <property type="component" value="Unassembled WGS sequence"/>
</dbReference>
<keyword evidence="1" id="KW-0812">Transmembrane</keyword>
<organism evidence="2 3">
    <name type="scientific">Candidatus Phycosocius bacilliformis</name>
    <dbReference type="NCBI Taxonomy" id="1445552"/>
    <lineage>
        <taxon>Bacteria</taxon>
        <taxon>Pseudomonadati</taxon>
        <taxon>Pseudomonadota</taxon>
        <taxon>Alphaproteobacteria</taxon>
        <taxon>Caulobacterales</taxon>
        <taxon>Caulobacterales incertae sedis</taxon>
        <taxon>Candidatus Phycosocius</taxon>
    </lineage>
</organism>
<dbReference type="OrthoDB" id="9827316at2"/>
<gene>
    <name evidence="2" type="ORF">PbB2_01904</name>
</gene>
<feature type="transmembrane region" description="Helical" evidence="1">
    <location>
        <begin position="62"/>
        <end position="87"/>
    </location>
</feature>
<keyword evidence="3" id="KW-1185">Reference proteome</keyword>
<feature type="transmembrane region" description="Helical" evidence="1">
    <location>
        <begin position="33"/>
        <end position="56"/>
    </location>
</feature>
<keyword evidence="1" id="KW-1133">Transmembrane helix</keyword>
<proteinExistence type="predicted"/>
<protein>
    <submittedName>
        <fullName evidence="2">Uncharacterized protein</fullName>
    </submittedName>
</protein>
<sequence length="273" mass="27689">MARAPSLFNPRFLVQNLRDGFDAAKARTGHEGVLIAVSGGGLLLAFFLLALLAPVAMRAPGVVSYGLGAVILIMVLASTGAGALALWRLMAEAGKEGGSGVIGGASILSEAAVQAALSDAEDAGLRALGARVVDDAITGRVQGLALAAVQSAGHVFLVIRLKQAVNFSLIFAPKALPWPHPLPPDGALTPVPPPGGTDGLAWATDREQGLIWSAKCAPAIAMSAAGGEAPFLSLRRKALVLRWSQGDVGTAALIGRELALVLAPSSTQSSGKS</sequence>
<reference evidence="2 3" key="1">
    <citation type="journal article" date="2018" name="Genome Announc.">
        <title>Draft Genome Sequence of "Candidatus Phycosocius bacilliformis," an Alphaproteobacterial Ectosymbiont of the Hydrocarbon-Producing Green Alga Botryococcus braunii.</title>
        <authorList>
            <person name="Tanabe Y."/>
            <person name="Yamaguchi H."/>
            <person name="Watanabe M.M."/>
        </authorList>
    </citation>
    <scope>NUCLEOTIDE SEQUENCE [LARGE SCALE GENOMIC DNA]</scope>
    <source>
        <strain evidence="2 3">BOTRYCO-2</strain>
    </source>
</reference>
<name>A0A2P2EB03_9PROT</name>
<dbReference type="AlphaFoldDB" id="A0A2P2EB03"/>
<keyword evidence="1" id="KW-0472">Membrane</keyword>
<dbReference type="EMBL" id="BFBR01000005">
    <property type="protein sequence ID" value="GBF58232.1"/>
    <property type="molecule type" value="Genomic_DNA"/>
</dbReference>
<dbReference type="RefSeq" id="WP_108985088.1">
    <property type="nucleotide sequence ID" value="NZ_BFBR01000005.1"/>
</dbReference>
<accession>A0A2P2EB03</accession>
<evidence type="ECO:0000313" key="3">
    <source>
        <dbReference type="Proteomes" id="UP000245086"/>
    </source>
</evidence>
<evidence type="ECO:0000313" key="2">
    <source>
        <dbReference type="EMBL" id="GBF58232.1"/>
    </source>
</evidence>
<comment type="caution">
    <text evidence="2">The sequence shown here is derived from an EMBL/GenBank/DDBJ whole genome shotgun (WGS) entry which is preliminary data.</text>
</comment>